<gene>
    <name evidence="5" type="ORF">RU97_GL000119</name>
</gene>
<dbReference type="Pfam" id="PF01047">
    <property type="entry name" value="MarR"/>
    <property type="match status" value="1"/>
</dbReference>
<dbReference type="Gene3D" id="1.10.10.10">
    <property type="entry name" value="Winged helix-like DNA-binding domain superfamily/Winged helix DNA-binding domain"/>
    <property type="match status" value="1"/>
</dbReference>
<evidence type="ECO:0000256" key="3">
    <source>
        <dbReference type="ARBA" id="ARBA00023163"/>
    </source>
</evidence>
<feature type="domain" description="HTH marR-type" evidence="4">
    <location>
        <begin position="2"/>
        <end position="138"/>
    </location>
</feature>
<evidence type="ECO:0000256" key="1">
    <source>
        <dbReference type="ARBA" id="ARBA00023015"/>
    </source>
</evidence>
<name>A0A1L8RJF4_9ENTE</name>
<dbReference type="PROSITE" id="PS50995">
    <property type="entry name" value="HTH_MARR_2"/>
    <property type="match status" value="1"/>
</dbReference>
<sequence>MDNQIFDSLFQIVNFFNDPKRDSNLLREAGIKEDRNLLPVIVRVGMRQTISVGELADQLGKNHSSTSRQIDKFEKQGLLMTRYNDQDKRIREIMLTPSGEKLYHKITETRQALFADFFKQLPPEQLAQIDQSLRLITAGLNNLK</sequence>
<dbReference type="InterPro" id="IPR036390">
    <property type="entry name" value="WH_DNA-bd_sf"/>
</dbReference>
<organism evidence="5 6">
    <name type="scientific">Enterococcus canis</name>
    <dbReference type="NCBI Taxonomy" id="214095"/>
    <lineage>
        <taxon>Bacteria</taxon>
        <taxon>Bacillati</taxon>
        <taxon>Bacillota</taxon>
        <taxon>Bacilli</taxon>
        <taxon>Lactobacillales</taxon>
        <taxon>Enterococcaceae</taxon>
        <taxon>Enterococcus</taxon>
    </lineage>
</organism>
<dbReference type="SMART" id="SM00347">
    <property type="entry name" value="HTH_MARR"/>
    <property type="match status" value="1"/>
</dbReference>
<dbReference type="PRINTS" id="PR00598">
    <property type="entry name" value="HTHMARR"/>
</dbReference>
<protein>
    <recommendedName>
        <fullName evidence="4">HTH marR-type domain-containing protein</fullName>
    </recommendedName>
</protein>
<evidence type="ECO:0000256" key="2">
    <source>
        <dbReference type="ARBA" id="ARBA00023125"/>
    </source>
</evidence>
<proteinExistence type="predicted"/>
<dbReference type="EMBL" id="JXKH01000001">
    <property type="protein sequence ID" value="OJG19886.1"/>
    <property type="molecule type" value="Genomic_DNA"/>
</dbReference>
<dbReference type="AlphaFoldDB" id="A0A1L8RJF4"/>
<keyword evidence="1" id="KW-0805">Transcription regulation</keyword>
<evidence type="ECO:0000259" key="4">
    <source>
        <dbReference type="PROSITE" id="PS50995"/>
    </source>
</evidence>
<dbReference type="SUPFAM" id="SSF46785">
    <property type="entry name" value="Winged helix' DNA-binding domain"/>
    <property type="match status" value="1"/>
</dbReference>
<keyword evidence="2" id="KW-0238">DNA-binding</keyword>
<dbReference type="InterPro" id="IPR036388">
    <property type="entry name" value="WH-like_DNA-bd_sf"/>
</dbReference>
<dbReference type="GO" id="GO:0003677">
    <property type="term" value="F:DNA binding"/>
    <property type="evidence" value="ECO:0007669"/>
    <property type="project" value="UniProtKB-KW"/>
</dbReference>
<accession>A0A1L8RJF4</accession>
<dbReference type="GO" id="GO:0003700">
    <property type="term" value="F:DNA-binding transcription factor activity"/>
    <property type="evidence" value="ECO:0007669"/>
    <property type="project" value="InterPro"/>
</dbReference>
<dbReference type="PANTHER" id="PTHR42756">
    <property type="entry name" value="TRANSCRIPTIONAL REGULATOR, MARR"/>
    <property type="match status" value="1"/>
</dbReference>
<evidence type="ECO:0000313" key="6">
    <source>
        <dbReference type="Proteomes" id="UP000181884"/>
    </source>
</evidence>
<reference evidence="5 6" key="1">
    <citation type="submission" date="2014-12" db="EMBL/GenBank/DDBJ databases">
        <title>Draft genome sequences of 29 type strains of Enterococci.</title>
        <authorList>
            <person name="Zhong Z."/>
            <person name="Sun Z."/>
            <person name="Liu W."/>
            <person name="Zhang W."/>
            <person name="Zhang H."/>
        </authorList>
    </citation>
    <scope>NUCLEOTIDE SEQUENCE [LARGE SCALE GENOMIC DNA]</scope>
    <source>
        <strain evidence="5 6">DSM 17029</strain>
    </source>
</reference>
<dbReference type="Proteomes" id="UP000181884">
    <property type="component" value="Unassembled WGS sequence"/>
</dbReference>
<keyword evidence="3" id="KW-0804">Transcription</keyword>
<keyword evidence="6" id="KW-1185">Reference proteome</keyword>
<dbReference type="InterPro" id="IPR000835">
    <property type="entry name" value="HTH_MarR-typ"/>
</dbReference>
<evidence type="ECO:0000313" key="5">
    <source>
        <dbReference type="EMBL" id="OJG19886.1"/>
    </source>
</evidence>
<dbReference type="STRING" id="214095.RU97_GL000119"/>
<dbReference type="PANTHER" id="PTHR42756:SF1">
    <property type="entry name" value="TRANSCRIPTIONAL REPRESSOR OF EMRAB OPERON"/>
    <property type="match status" value="1"/>
</dbReference>
<comment type="caution">
    <text evidence="5">The sequence shown here is derived from an EMBL/GenBank/DDBJ whole genome shotgun (WGS) entry which is preliminary data.</text>
</comment>